<gene>
    <name evidence="2" type="ORF">D7X96_03575</name>
</gene>
<keyword evidence="1" id="KW-0732">Signal</keyword>
<evidence type="ECO:0000313" key="2">
    <source>
        <dbReference type="EMBL" id="RKH72761.1"/>
    </source>
</evidence>
<dbReference type="AlphaFoldDB" id="A0A3A8QYB6"/>
<accession>A0A3A8QYB6</accession>
<keyword evidence="3" id="KW-1185">Reference proteome</keyword>
<dbReference type="RefSeq" id="WP_121768985.1">
    <property type="nucleotide sequence ID" value="NZ_RAWM01000006.1"/>
</dbReference>
<sequence>MFRRSLRALTLSSFAMGGLLMAAPAHADEPREAPATILDVSLVDGELTARILWAQDAKSLPGEVEVVSHDGQDTLTAGERVTPKAGEVSEVTLYGAVKEPWETGWAQRLAVLGAKGQELTHQPYDVSLDCEDEKTCALKATAGVSASREVLHVSRALKDTLDTIEKDLGAKEFDLVREVARRDPTLYGEALSYAHGLSKLGPVGPAEGCRCTWQASSTRSNTSGTSLGAAHNLYAGPLAPNRRSNARLTTQGTSRINLTLNCTSLASIHFQQVGIKQSGGLVKPVLMPQPVYSMCAGTCSGRFNHFGRIIGNASANSTTMLLNGTATEQIKYHLGNSLSPLLNQTVHAPANSGFDVSTIANNTSSGSGFVQTSGEAFYTYNGDPSLGLPFGQAQAAYAMAIRGYAVCPGGGLNPSGTVSDFATTMNNQSSLDQNIRDFFLYGL</sequence>
<comment type="caution">
    <text evidence="2">The sequence shown here is derived from an EMBL/GenBank/DDBJ whole genome shotgun (WGS) entry which is preliminary data.</text>
</comment>
<organism evidence="2 3">
    <name type="scientific">Corallococcus interemptor</name>
    <dbReference type="NCBI Taxonomy" id="2316720"/>
    <lineage>
        <taxon>Bacteria</taxon>
        <taxon>Pseudomonadati</taxon>
        <taxon>Myxococcota</taxon>
        <taxon>Myxococcia</taxon>
        <taxon>Myxococcales</taxon>
        <taxon>Cystobacterineae</taxon>
        <taxon>Myxococcaceae</taxon>
        <taxon>Corallococcus</taxon>
    </lineage>
</organism>
<feature type="chain" id="PRO_5017322161" evidence="1">
    <location>
        <begin position="28"/>
        <end position="443"/>
    </location>
</feature>
<protein>
    <submittedName>
        <fullName evidence="2">Uncharacterized protein</fullName>
    </submittedName>
</protein>
<feature type="signal peptide" evidence="1">
    <location>
        <begin position="1"/>
        <end position="27"/>
    </location>
</feature>
<evidence type="ECO:0000313" key="3">
    <source>
        <dbReference type="Proteomes" id="UP000282656"/>
    </source>
</evidence>
<dbReference type="EMBL" id="RAWM01000006">
    <property type="protein sequence ID" value="RKH72761.1"/>
    <property type="molecule type" value="Genomic_DNA"/>
</dbReference>
<dbReference type="OrthoDB" id="5379552at2"/>
<evidence type="ECO:0000256" key="1">
    <source>
        <dbReference type="SAM" id="SignalP"/>
    </source>
</evidence>
<proteinExistence type="predicted"/>
<name>A0A3A8QYB6_9BACT</name>
<dbReference type="Proteomes" id="UP000282656">
    <property type="component" value="Unassembled WGS sequence"/>
</dbReference>
<reference evidence="3" key="1">
    <citation type="submission" date="2018-09" db="EMBL/GenBank/DDBJ databases">
        <authorList>
            <person name="Livingstone P.G."/>
            <person name="Whitworth D.E."/>
        </authorList>
    </citation>
    <scope>NUCLEOTIDE SEQUENCE [LARGE SCALE GENOMIC DNA]</scope>
    <source>
        <strain evidence="3">AB047A</strain>
    </source>
</reference>